<dbReference type="Proteomes" id="UP000724148">
    <property type="component" value="Unassembled WGS sequence"/>
</dbReference>
<dbReference type="Pfam" id="PF13277">
    <property type="entry name" value="YmdB"/>
    <property type="match status" value="1"/>
</dbReference>
<comment type="caution">
    <text evidence="3">The sequence shown here is derived from an EMBL/GenBank/DDBJ whole genome shotgun (WGS) entry which is preliminary data.</text>
</comment>
<sequence length="264" mass="28595">MKILIFGDIFGRPGREALARVLPQWKKQYSPDLVIANGENLSHGRGISETSAAEILGAGVGVITGGNHILEGKNADELLANQNLPVVRPINFIATHPGKGWLRVNAAGTDVLIVNAIAQTHMRAHYDSPYAAVSKLLEENAASEKTKVVILDWHAETTSEKVAMGWWLDGKASLVYGTHTHTPTADERILPQGTGFISDIGMTGPHYSVIGEDISRRIDILVHQKLAKPDVAAAPPYEVNALLAEIDPKTGKCVRIERLRQILG</sequence>
<accession>A0A931SBX8</accession>
<dbReference type="EMBL" id="JACOZA010000078">
    <property type="protein sequence ID" value="MBI2097086.1"/>
    <property type="molecule type" value="Genomic_DNA"/>
</dbReference>
<feature type="binding site" evidence="2">
    <location>
        <position position="154"/>
    </location>
    <ligand>
        <name>Fe cation</name>
        <dbReference type="ChEBI" id="CHEBI:24875"/>
        <label>2</label>
    </ligand>
</feature>
<evidence type="ECO:0000313" key="4">
    <source>
        <dbReference type="Proteomes" id="UP000724148"/>
    </source>
</evidence>
<dbReference type="PIRSF" id="PIRSF004789">
    <property type="entry name" value="DR1281"/>
    <property type="match status" value="1"/>
</dbReference>
<dbReference type="SUPFAM" id="SSF56300">
    <property type="entry name" value="Metallo-dependent phosphatases"/>
    <property type="match status" value="1"/>
</dbReference>
<feature type="binding site" evidence="2">
    <location>
        <position position="39"/>
    </location>
    <ligand>
        <name>Fe cation</name>
        <dbReference type="ChEBI" id="CHEBI:24875"/>
        <label>1</label>
    </ligand>
</feature>
<dbReference type="InterPro" id="IPR005235">
    <property type="entry name" value="YmdB-like"/>
</dbReference>
<feature type="binding site" evidence="2">
    <location>
        <position position="181"/>
    </location>
    <ligand>
        <name>Fe cation</name>
        <dbReference type="ChEBI" id="CHEBI:24875"/>
        <label>1</label>
    </ligand>
</feature>
<keyword evidence="2" id="KW-0479">Metal-binding</keyword>
<dbReference type="GO" id="GO:0046872">
    <property type="term" value="F:metal ion binding"/>
    <property type="evidence" value="ECO:0007669"/>
    <property type="project" value="UniProtKB-KW"/>
</dbReference>
<evidence type="ECO:0000313" key="3">
    <source>
        <dbReference type="EMBL" id="MBI2097086.1"/>
    </source>
</evidence>
<feature type="binding site" evidence="2">
    <location>
        <position position="67"/>
    </location>
    <ligand>
        <name>Fe cation</name>
        <dbReference type="ChEBI" id="CHEBI:24875"/>
        <label>2</label>
    </ligand>
</feature>
<dbReference type="GO" id="GO:0004113">
    <property type="term" value="F:2',3'-cyclic-nucleotide 3'-phosphodiesterase activity"/>
    <property type="evidence" value="ECO:0007669"/>
    <property type="project" value="TreeGrafter"/>
</dbReference>
<dbReference type="PANTHER" id="PTHR36303">
    <property type="entry name" value="2',3'-CYCLIC-NUCLEOTIDE 2'-PHOSPHODIESTERASE"/>
    <property type="match status" value="1"/>
</dbReference>
<dbReference type="PANTHER" id="PTHR36303:SF1">
    <property type="entry name" value="2',3'-CYCLIC-NUCLEOTIDE 2'-PHOSPHODIESTERASE"/>
    <property type="match status" value="1"/>
</dbReference>
<proteinExistence type="predicted"/>
<feature type="binding site" evidence="2">
    <location>
        <position position="8"/>
    </location>
    <ligand>
        <name>Fe cation</name>
        <dbReference type="ChEBI" id="CHEBI:24875"/>
        <label>1</label>
    </ligand>
</feature>
<feature type="binding site" evidence="2">
    <location>
        <position position="39"/>
    </location>
    <ligand>
        <name>Fe cation</name>
        <dbReference type="ChEBI" id="CHEBI:24875"/>
        <label>2</label>
    </ligand>
</feature>
<evidence type="ECO:0000256" key="1">
    <source>
        <dbReference type="PIRSR" id="PIRSR004789-50"/>
    </source>
</evidence>
<protein>
    <submittedName>
        <fullName evidence="3">YmdB family metallophosphoesterase</fullName>
    </submittedName>
</protein>
<name>A0A931SBX8_9BACT</name>
<reference evidence="3" key="1">
    <citation type="submission" date="2020-07" db="EMBL/GenBank/DDBJ databases">
        <title>Huge and variable diversity of episymbiotic CPR bacteria and DPANN archaea in groundwater ecosystems.</title>
        <authorList>
            <person name="He C.Y."/>
            <person name="Keren R."/>
            <person name="Whittaker M."/>
            <person name="Farag I.F."/>
            <person name="Doudna J."/>
            <person name="Cate J.H.D."/>
            <person name="Banfield J.F."/>
        </authorList>
    </citation>
    <scope>NUCLEOTIDE SEQUENCE</scope>
    <source>
        <strain evidence="3">NC_groundwater_193_Ag_S-0.1um_51_7</strain>
    </source>
</reference>
<dbReference type="Gene3D" id="3.60.21.10">
    <property type="match status" value="1"/>
</dbReference>
<evidence type="ECO:0000256" key="2">
    <source>
        <dbReference type="PIRSR" id="PIRSR004789-51"/>
    </source>
</evidence>
<gene>
    <name evidence="3" type="ORF">HYT40_02985</name>
</gene>
<organism evidence="3 4">
    <name type="scientific">Candidatus Sungiibacteriota bacterium</name>
    <dbReference type="NCBI Taxonomy" id="2750080"/>
    <lineage>
        <taxon>Bacteria</taxon>
        <taxon>Candidatus Sungiibacteriota</taxon>
    </lineage>
</organism>
<feature type="binding site" evidence="2">
    <location>
        <position position="179"/>
    </location>
    <ligand>
        <name>Fe cation</name>
        <dbReference type="ChEBI" id="CHEBI:24875"/>
        <label>2</label>
    </ligand>
</feature>
<feature type="binding site" evidence="2">
    <location>
        <position position="40"/>
    </location>
    <ligand>
        <name>Fe cation</name>
        <dbReference type="ChEBI" id="CHEBI:24875"/>
        <label>1</label>
    </ligand>
</feature>
<dbReference type="AlphaFoldDB" id="A0A931SBX8"/>
<feature type="active site" description="Proton donor" evidence="1">
    <location>
        <position position="68"/>
    </location>
</feature>
<dbReference type="InterPro" id="IPR029052">
    <property type="entry name" value="Metallo-depent_PP-like"/>
</dbReference>